<accession>A0A2M6WBC9</accession>
<name>A0A2M6WBC9_9BACT</name>
<dbReference type="AlphaFoldDB" id="A0A2M6WBC9"/>
<dbReference type="EMBL" id="PFBP01000004">
    <property type="protein sequence ID" value="PIT90113.1"/>
    <property type="molecule type" value="Genomic_DNA"/>
</dbReference>
<feature type="non-terminal residue" evidence="1">
    <location>
        <position position="48"/>
    </location>
</feature>
<protein>
    <submittedName>
        <fullName evidence="1">Uncharacterized protein</fullName>
    </submittedName>
</protein>
<comment type="caution">
    <text evidence="1">The sequence shown here is derived from an EMBL/GenBank/DDBJ whole genome shotgun (WGS) entry which is preliminary data.</text>
</comment>
<reference evidence="2" key="1">
    <citation type="submission" date="2017-09" db="EMBL/GenBank/DDBJ databases">
        <title>Depth-based differentiation of microbial function through sediment-hosted aquifers and enrichment of novel symbionts in the deep terrestrial subsurface.</title>
        <authorList>
            <person name="Probst A.J."/>
            <person name="Ladd B."/>
            <person name="Jarett J.K."/>
            <person name="Geller-Mcgrath D.E."/>
            <person name="Sieber C.M.K."/>
            <person name="Emerson J.B."/>
            <person name="Anantharaman K."/>
            <person name="Thomas B.C."/>
            <person name="Malmstrom R."/>
            <person name="Stieglmeier M."/>
            <person name="Klingl A."/>
            <person name="Woyke T."/>
            <person name="Ryan C.M."/>
            <person name="Banfield J.F."/>
        </authorList>
    </citation>
    <scope>NUCLEOTIDE SEQUENCE [LARGE SCALE GENOMIC DNA]</scope>
</reference>
<proteinExistence type="predicted"/>
<feature type="non-terminal residue" evidence="1">
    <location>
        <position position="1"/>
    </location>
</feature>
<organism evidence="1 2">
    <name type="scientific">Candidatus Kuenenbacteria bacterium CG10_big_fil_rev_8_21_14_0_10_36_11</name>
    <dbReference type="NCBI Taxonomy" id="1974618"/>
    <lineage>
        <taxon>Bacteria</taxon>
        <taxon>Candidatus Kueneniibacteriota</taxon>
    </lineage>
</organism>
<sequence>VGKHPNVRGYYAGQMGQAVVAYGDTTKTSLLWGISNSFFNLSEAKVLE</sequence>
<dbReference type="Proteomes" id="UP000231464">
    <property type="component" value="Unassembled WGS sequence"/>
</dbReference>
<evidence type="ECO:0000313" key="2">
    <source>
        <dbReference type="Proteomes" id="UP000231464"/>
    </source>
</evidence>
<evidence type="ECO:0000313" key="1">
    <source>
        <dbReference type="EMBL" id="PIT90113.1"/>
    </source>
</evidence>
<gene>
    <name evidence="1" type="ORF">COU23_00275</name>
</gene>